<proteinExistence type="predicted"/>
<dbReference type="Proteomes" id="UP001630127">
    <property type="component" value="Unassembled WGS sequence"/>
</dbReference>
<evidence type="ECO:0000313" key="2">
    <source>
        <dbReference type="Proteomes" id="UP001630127"/>
    </source>
</evidence>
<gene>
    <name evidence="1" type="ORF">ACH5RR_025687</name>
</gene>
<dbReference type="EMBL" id="JBJUIK010000011">
    <property type="protein sequence ID" value="KAL3512970.1"/>
    <property type="molecule type" value="Genomic_DNA"/>
</dbReference>
<sequence length="158" mass="18322">MDDEKPTSVDITTVQVLHNILLVDNQIHLTAAQNCFSATKNKNKEAGATPFVDPRSTFEVAQMYDSSLKDYKVWNIRGKEIAAAVYEFERDVNDIRNNHATAYEKCENTMTVPQELEAVCVQRNDFVVVVHFEWKISQLHLWRKKAQQSLHLWKKKTQ</sequence>
<accession>A0ABD2Z3Q8</accession>
<keyword evidence="2" id="KW-1185">Reference proteome</keyword>
<reference evidence="1 2" key="1">
    <citation type="submission" date="2024-11" db="EMBL/GenBank/DDBJ databases">
        <title>A near-complete genome assembly of Cinchona calisaya.</title>
        <authorList>
            <person name="Lian D.C."/>
            <person name="Zhao X.W."/>
            <person name="Wei L."/>
        </authorList>
    </citation>
    <scope>NUCLEOTIDE SEQUENCE [LARGE SCALE GENOMIC DNA]</scope>
    <source>
        <tissue evidence="1">Nenye</tissue>
    </source>
</reference>
<evidence type="ECO:0000313" key="1">
    <source>
        <dbReference type="EMBL" id="KAL3512970.1"/>
    </source>
</evidence>
<name>A0ABD2Z3Q8_9GENT</name>
<organism evidence="1 2">
    <name type="scientific">Cinchona calisaya</name>
    <dbReference type="NCBI Taxonomy" id="153742"/>
    <lineage>
        <taxon>Eukaryota</taxon>
        <taxon>Viridiplantae</taxon>
        <taxon>Streptophyta</taxon>
        <taxon>Embryophyta</taxon>
        <taxon>Tracheophyta</taxon>
        <taxon>Spermatophyta</taxon>
        <taxon>Magnoliopsida</taxon>
        <taxon>eudicotyledons</taxon>
        <taxon>Gunneridae</taxon>
        <taxon>Pentapetalae</taxon>
        <taxon>asterids</taxon>
        <taxon>lamiids</taxon>
        <taxon>Gentianales</taxon>
        <taxon>Rubiaceae</taxon>
        <taxon>Cinchonoideae</taxon>
        <taxon>Cinchoneae</taxon>
        <taxon>Cinchona</taxon>
    </lineage>
</organism>
<protein>
    <submittedName>
        <fullName evidence="1">Uncharacterized protein</fullName>
    </submittedName>
</protein>
<dbReference type="AlphaFoldDB" id="A0ABD2Z3Q8"/>
<comment type="caution">
    <text evidence="1">The sequence shown here is derived from an EMBL/GenBank/DDBJ whole genome shotgun (WGS) entry which is preliminary data.</text>
</comment>